<protein>
    <submittedName>
        <fullName evidence="1">Uncharacterized protein with PCYCGC motif</fullName>
    </submittedName>
</protein>
<dbReference type="InterPro" id="IPR025673">
    <property type="entry name" value="PCYCGC"/>
</dbReference>
<evidence type="ECO:0000313" key="1">
    <source>
        <dbReference type="EMBL" id="RCW46462.1"/>
    </source>
</evidence>
<proteinExistence type="predicted"/>
<dbReference type="OrthoDB" id="2654667at2"/>
<dbReference type="Proteomes" id="UP000252415">
    <property type="component" value="Unassembled WGS sequence"/>
</dbReference>
<dbReference type="AlphaFoldDB" id="A0A368VX00"/>
<reference evidence="1 2" key="1">
    <citation type="submission" date="2018-07" db="EMBL/GenBank/DDBJ databases">
        <title>Genomic Encyclopedia of Type Strains, Phase III (KMG-III): the genomes of soil and plant-associated and newly described type strains.</title>
        <authorList>
            <person name="Whitman W."/>
        </authorList>
    </citation>
    <scope>NUCLEOTIDE SEQUENCE [LARGE SCALE GENOMIC DNA]</scope>
    <source>
        <strain evidence="1 2">CECT 7506</strain>
    </source>
</reference>
<gene>
    <name evidence="1" type="ORF">DFP97_109105</name>
</gene>
<name>A0A368VX00_9BACL</name>
<dbReference type="EMBL" id="QPJD01000009">
    <property type="protein sequence ID" value="RCW46462.1"/>
    <property type="molecule type" value="Genomic_DNA"/>
</dbReference>
<dbReference type="Pfam" id="PF13798">
    <property type="entry name" value="PCYCGC"/>
    <property type="match status" value="1"/>
</dbReference>
<evidence type="ECO:0000313" key="2">
    <source>
        <dbReference type="Proteomes" id="UP000252415"/>
    </source>
</evidence>
<keyword evidence="2" id="KW-1185">Reference proteome</keyword>
<dbReference type="RefSeq" id="WP_114381107.1">
    <property type="nucleotide sequence ID" value="NZ_QPJD01000009.1"/>
</dbReference>
<comment type="caution">
    <text evidence="1">The sequence shown here is derived from an EMBL/GenBank/DDBJ whole genome shotgun (WGS) entry which is preliminary data.</text>
</comment>
<accession>A0A368VX00</accession>
<sequence length="145" mass="15881">MALILSACGTHKEESHQSHSHGDLQEKTASADIMPTFLDGQMERIRLVYQIAGQAADLLQWIPCYCGCGESAGHKSNLNCFIKEVNQDGSIVWDDHGTRCGVCLEIAATAAKMKSEGKSDKEIRNFIDDTYKEGYADPTDTPMPA</sequence>
<organism evidence="1 2">
    <name type="scientific">Paenibacillus prosopidis</name>
    <dbReference type="NCBI Taxonomy" id="630520"/>
    <lineage>
        <taxon>Bacteria</taxon>
        <taxon>Bacillati</taxon>
        <taxon>Bacillota</taxon>
        <taxon>Bacilli</taxon>
        <taxon>Bacillales</taxon>
        <taxon>Paenibacillaceae</taxon>
        <taxon>Paenibacillus</taxon>
    </lineage>
</organism>